<name>F0EKK7_ENTCA</name>
<evidence type="ECO:0000313" key="3">
    <source>
        <dbReference type="Proteomes" id="UP000004835"/>
    </source>
</evidence>
<proteinExistence type="predicted"/>
<dbReference type="EMBL" id="AEWT01000016">
    <property type="protein sequence ID" value="EGC69298.1"/>
    <property type="molecule type" value="Genomic_DNA"/>
</dbReference>
<dbReference type="AlphaFoldDB" id="F0EKK7"/>
<keyword evidence="1" id="KW-0472">Membrane</keyword>
<feature type="transmembrane region" description="Helical" evidence="1">
    <location>
        <begin position="100"/>
        <end position="120"/>
    </location>
</feature>
<feature type="transmembrane region" description="Helical" evidence="1">
    <location>
        <begin position="132"/>
        <end position="149"/>
    </location>
</feature>
<comment type="caution">
    <text evidence="2">The sequence shown here is derived from an EMBL/GenBank/DDBJ whole genome shotgun (WGS) entry which is preliminary data.</text>
</comment>
<feature type="transmembrane region" description="Helical" evidence="1">
    <location>
        <begin position="37"/>
        <end position="55"/>
    </location>
</feature>
<feature type="transmembrane region" description="Helical" evidence="1">
    <location>
        <begin position="61"/>
        <end position="80"/>
    </location>
</feature>
<dbReference type="HOGENOM" id="CLU_114451_1_0_9"/>
<sequence length="181" mass="20963">MSESKKKGGGLVTKRKPVTQAAKKEYANKSMRFNRFLLFRYMTAIFFFVNLYWTLLSLSQWTWAGLIPIALLIVDGLILIEQTQKYWQQSNRLLVTKIGYWLQFGVNLIAILFILIGQQATLIPFMNQSGRGILLALFTVGMIACLFIQRKAWLIEHDRDKYFTYLTTFETQGGTVNGFRK</sequence>
<dbReference type="Proteomes" id="UP000004835">
    <property type="component" value="Unassembled WGS sequence"/>
</dbReference>
<evidence type="ECO:0000313" key="2">
    <source>
        <dbReference type="EMBL" id="EGC69298.1"/>
    </source>
</evidence>
<accession>F0EKK7</accession>
<keyword evidence="1" id="KW-1133">Transmembrane helix</keyword>
<keyword evidence="1" id="KW-0812">Transmembrane</keyword>
<protein>
    <submittedName>
        <fullName evidence="2">Uncharacterized protein</fullName>
    </submittedName>
</protein>
<reference evidence="2 3" key="1">
    <citation type="submission" date="2011-01" db="EMBL/GenBank/DDBJ databases">
        <authorList>
            <person name="Muzny D."/>
            <person name="Qin X."/>
            <person name="Deng J."/>
            <person name="Jiang H."/>
            <person name="Liu Y."/>
            <person name="Qu J."/>
            <person name="Song X.-Z."/>
            <person name="Zhang L."/>
            <person name="Thornton R."/>
            <person name="Coyle M."/>
            <person name="Francisco L."/>
            <person name="Jackson L."/>
            <person name="Javaid M."/>
            <person name="Korchina V."/>
            <person name="Kovar C."/>
            <person name="Mata R."/>
            <person name="Mathew T."/>
            <person name="Ngo R."/>
            <person name="Nguyen L."/>
            <person name="Nguyen N."/>
            <person name="Okwuonu G."/>
            <person name="Ongeri F."/>
            <person name="Pham C."/>
            <person name="Simmons D."/>
            <person name="Wilczek-Boney K."/>
            <person name="Hale W."/>
            <person name="Jakkamsetti A."/>
            <person name="Pham P."/>
            <person name="Ruth R."/>
            <person name="San Lucas F."/>
            <person name="Warren J."/>
            <person name="Zhang J."/>
            <person name="Zhao Z."/>
            <person name="Zhou C."/>
            <person name="Zhu D."/>
            <person name="Lee S."/>
            <person name="Bess C."/>
            <person name="Blankenburg K."/>
            <person name="Forbes L."/>
            <person name="Fu Q."/>
            <person name="Gubbala S."/>
            <person name="Hirani K."/>
            <person name="Jayaseelan J.C."/>
            <person name="Lara F."/>
            <person name="Munidasa M."/>
            <person name="Palculict T."/>
            <person name="Patil S."/>
            <person name="Pu L.-L."/>
            <person name="Saada N."/>
            <person name="Tang L."/>
            <person name="Weissenberger G."/>
            <person name="Zhu Y."/>
            <person name="Hemphill L."/>
            <person name="Shang Y."/>
            <person name="Youmans B."/>
            <person name="Ayvaz T."/>
            <person name="Ross M."/>
            <person name="Santibanez J."/>
            <person name="Aqrawi P."/>
            <person name="Gross S."/>
            <person name="Joshi V."/>
            <person name="Fowler G."/>
            <person name="Nazareth L."/>
            <person name="Reid J."/>
            <person name="Worley K."/>
            <person name="Petrosino J."/>
            <person name="Highlander S."/>
            <person name="Gibbs R."/>
        </authorList>
    </citation>
    <scope>NUCLEOTIDE SEQUENCE [LARGE SCALE GENOMIC DNA]</scope>
    <source>
        <strain evidence="2 3">ATCC 12755</strain>
    </source>
</reference>
<gene>
    <name evidence="2" type="ORF">HMPREF9087_1913</name>
</gene>
<organism evidence="2 3">
    <name type="scientific">Enterococcus casseliflavus ATCC 12755</name>
    <dbReference type="NCBI Taxonomy" id="888066"/>
    <lineage>
        <taxon>Bacteria</taxon>
        <taxon>Bacillati</taxon>
        <taxon>Bacillota</taxon>
        <taxon>Bacilli</taxon>
        <taxon>Lactobacillales</taxon>
        <taxon>Enterococcaceae</taxon>
        <taxon>Enterococcus</taxon>
    </lineage>
</organism>
<evidence type="ECO:0000256" key="1">
    <source>
        <dbReference type="SAM" id="Phobius"/>
    </source>
</evidence>